<proteinExistence type="predicted"/>
<comment type="caution">
    <text evidence="2">The sequence shown here is derived from an EMBL/GenBank/DDBJ whole genome shotgun (WGS) entry which is preliminary data.</text>
</comment>
<evidence type="ECO:0000259" key="1">
    <source>
        <dbReference type="SMART" id="SM00635"/>
    </source>
</evidence>
<dbReference type="PANTHER" id="PTHR11319:SF35">
    <property type="entry name" value="OUTER MEMBRANE PROTEIN PMPC-RELATED"/>
    <property type="match status" value="1"/>
</dbReference>
<accession>A0A3M8CP57</accession>
<feature type="domain" description="BIG2" evidence="1">
    <location>
        <begin position="1177"/>
        <end position="1258"/>
    </location>
</feature>
<dbReference type="SUPFAM" id="SSF49373">
    <property type="entry name" value="Invasin/intimin cell-adhesion fragments"/>
    <property type="match status" value="3"/>
</dbReference>
<feature type="domain" description="BIG2" evidence="1">
    <location>
        <begin position="1438"/>
        <end position="1518"/>
    </location>
</feature>
<dbReference type="PANTHER" id="PTHR11319">
    <property type="entry name" value="G PROTEIN-COUPLED RECEPTOR-RELATED"/>
    <property type="match status" value="1"/>
</dbReference>
<feature type="domain" description="BIG2" evidence="1">
    <location>
        <begin position="1263"/>
        <end position="1346"/>
    </location>
</feature>
<dbReference type="Gene3D" id="2.60.40.10">
    <property type="entry name" value="Immunoglobulins"/>
    <property type="match status" value="2"/>
</dbReference>
<dbReference type="SUPFAM" id="SSF51126">
    <property type="entry name" value="Pectin lyase-like"/>
    <property type="match status" value="2"/>
</dbReference>
<dbReference type="Pfam" id="PF02368">
    <property type="entry name" value="Big_2"/>
    <property type="match status" value="2"/>
</dbReference>
<name>A0A3M8CP57_9BACL</name>
<dbReference type="Proteomes" id="UP000281915">
    <property type="component" value="Unassembled WGS sequence"/>
</dbReference>
<dbReference type="Pfam" id="PF12733">
    <property type="entry name" value="Cadherin-like"/>
    <property type="match status" value="1"/>
</dbReference>
<dbReference type="InterPro" id="IPR006626">
    <property type="entry name" value="PbH1"/>
</dbReference>
<dbReference type="InterPro" id="IPR003343">
    <property type="entry name" value="Big_2"/>
</dbReference>
<dbReference type="SMART" id="SM00710">
    <property type="entry name" value="PbH1"/>
    <property type="match status" value="9"/>
</dbReference>
<dbReference type="InterPro" id="IPR011050">
    <property type="entry name" value="Pectin_lyase_fold/virulence"/>
</dbReference>
<dbReference type="SMART" id="SM00635">
    <property type="entry name" value="BID_2"/>
    <property type="match status" value="5"/>
</dbReference>
<dbReference type="InterPro" id="IPR008964">
    <property type="entry name" value="Invasin/intimin_cell_adhesion"/>
</dbReference>
<dbReference type="InterPro" id="IPR025883">
    <property type="entry name" value="Cadherin-like_domain"/>
</dbReference>
<dbReference type="Gene3D" id="2.160.20.10">
    <property type="entry name" value="Single-stranded right-handed beta-helix, Pectin lyase-like"/>
    <property type="match status" value="2"/>
</dbReference>
<protein>
    <submittedName>
        <fullName evidence="2">DUF5011 domain-containing protein</fullName>
    </submittedName>
</protein>
<dbReference type="NCBIfam" id="NF041518">
    <property type="entry name" value="choice_anch_Q"/>
    <property type="match status" value="1"/>
</dbReference>
<dbReference type="InterPro" id="IPR012334">
    <property type="entry name" value="Pectin_lyas_fold"/>
</dbReference>
<feature type="domain" description="BIG2" evidence="1">
    <location>
        <begin position="1090"/>
        <end position="1168"/>
    </location>
</feature>
<reference evidence="2 3" key="1">
    <citation type="submission" date="2018-10" db="EMBL/GenBank/DDBJ databases">
        <title>Phylogenomics of Brevibacillus.</title>
        <authorList>
            <person name="Dunlap C."/>
        </authorList>
    </citation>
    <scope>NUCLEOTIDE SEQUENCE [LARGE SCALE GENOMIC DNA]</scope>
    <source>
        <strain evidence="2 3">JCM 15085</strain>
    </source>
</reference>
<feature type="domain" description="BIG2" evidence="1">
    <location>
        <begin position="1351"/>
        <end position="1432"/>
    </location>
</feature>
<dbReference type="Gene3D" id="2.60.40.1080">
    <property type="match status" value="4"/>
</dbReference>
<evidence type="ECO:0000313" key="3">
    <source>
        <dbReference type="Proteomes" id="UP000281915"/>
    </source>
</evidence>
<dbReference type="EMBL" id="RHHT01000030">
    <property type="protein sequence ID" value="RNB77532.1"/>
    <property type="molecule type" value="Genomic_DNA"/>
</dbReference>
<dbReference type="Pfam" id="PF16403">
    <property type="entry name" value="Bact_surface_Ig-like"/>
    <property type="match status" value="2"/>
</dbReference>
<evidence type="ECO:0000313" key="2">
    <source>
        <dbReference type="EMBL" id="RNB77532.1"/>
    </source>
</evidence>
<organism evidence="2 3">
    <name type="scientific">Brevibacillus panacihumi</name>
    <dbReference type="NCBI Taxonomy" id="497735"/>
    <lineage>
        <taxon>Bacteria</taxon>
        <taxon>Bacillati</taxon>
        <taxon>Bacillota</taxon>
        <taxon>Bacilli</taxon>
        <taxon>Bacillales</taxon>
        <taxon>Paenibacillaceae</taxon>
        <taxon>Brevibacillus</taxon>
    </lineage>
</organism>
<dbReference type="InterPro" id="IPR013783">
    <property type="entry name" value="Ig-like_fold"/>
</dbReference>
<gene>
    <name evidence="2" type="ORF">EDM58_14820</name>
</gene>
<dbReference type="InterPro" id="IPR032179">
    <property type="entry name" value="Cry22Aa_Ig-like"/>
</dbReference>
<sequence length="1521" mass="162245">MKKKWHRTRGNRRVNQRTNPIRMLVLALLLGLVQVLPFTGAMAAEDGGTIFYVKMQGNDDSSGTNWNDAFATLQKALESAQSGDQIWIAKGTYYPTKESLASDARTKTFQMKNGVEIYGGYSGIGTERNVTDYETILSGDIGVAGDPSDNAYHVFHNRNIDQTAKLDGVTITAGYASGYYVYDKDGGGMYNYQSSPTLHDVTFIGNTAIRNGGGIANSNHSSPELVHVKIEANQAQSGGGMHNADSSSPTLAQGKVSGNRAEYNGGGINNYRSNPAFTDVEISGNQADTFGGGVYNFESSPVLAGVVIKNNEATRSGGGVHNLSGSNPVFSDVKIIGNESTTGSGGGMSNNSSDPTLTDVVINLNHAGDSGGGLYHSSEGGVFTNVTIRENTALERGGGLYFGNSKATTLTHAEISKNQAKNGGGIYNSYSHDVFTDVKINENQATVDGGGILNYGASPVISGAEVKGNSAGNSGGGIYSNGGTNVLTNAEISGNRANVSGGGIYNFGGNPALTNVTISGNEANESGGGIFTWASASATARNSIIWGNSGTDIYYYNRASFSFSHSLVGFSEPAEGDGGDGNLFNTDPDFIDAAQGNYRLGIGSPAINQGSTRYYDAGLTPDLSSITTDMDDNPRSVGDSIDMGAYEYQDNEARLDSLLVKGDSKALALTPEFSSTETSYRAFVIVGVAQIMLTPALIDPAADMEMRINGGAWTSIVSGVEQGLHLANGENEIQIQVTAKDGTVKTYTVTIDSLPKPDLTVSHTDWTNQDVTITATNRAEGAKLEYSTDGQNWLPNSDAANPNSIVITEEGSYSVYVRQADASQNASEIAEGKVRIDKTAPVVALNGDAVLSIHRGSTFRDPGVQVTDNFDLNPQISVTGMVDTDRLGEYIFTYKAVDHAGNQAVPVIRTVKVVREDALLAPTIWLTPSGWTSGDVEVTLSGEADATLEYSLDGQRWVAYVGPFRIQEENQTKLYARQKDAMQNVSDVAEGEVRIDRTAPIITLNGASAISIYRGSSFHDLGVTIKDNIATGLTPVVTGTVDTTKLGTYTLQYDAEDWAGNQAAPVTRTVRVISRPVPPPVTPPPPAEVPVTGVTLTPQTLTLTLGEEPVTLQATIAPYNATNREVIWSSSNPQVATVEANGEVTAKQAGQAIITVTTVDGNKTASSEVTVMEEENENLRLEVSLSDILLKPGASKSFKVYAVKGEQRTEITKDKDIIYDIDNDLITVKRGRITAGKKAGKAQITVRYSGAEATIMVTVKKEEADRLTLKASESLLLIEPDLTVSFKVYAVGPNTLENITHDKKTTYSVESDLAKVTAGRVKTGKEEGETELTIHYLGEELTIPVVISKISVKSLTASSQKLLLQLDEEETLRIRAKLSNKQEKDVTEIVDWSSSTPGIVQVAEDGTIIPLKKGTAVLSARYGGRNVNISVRVVDEKKLQELRAIYSSLSLEEGERASLAVTAIYERNHKEDVTEEVEWSIKDPEIATVEEGVITGISEGVTTITATYAGKEVEILIKVWK</sequence>
<dbReference type="InterPro" id="IPR059226">
    <property type="entry name" value="Choice_anch_Q_dom"/>
</dbReference>